<proteinExistence type="predicted"/>
<evidence type="ECO:0000256" key="1">
    <source>
        <dbReference type="SAM" id="Coils"/>
    </source>
</evidence>
<keyword evidence="1" id="KW-0175">Coiled coil</keyword>
<dbReference type="AlphaFoldDB" id="A0A819UVI3"/>
<comment type="caution">
    <text evidence="3">The sequence shown here is derived from an EMBL/GenBank/DDBJ whole genome shotgun (WGS) entry which is preliminary data.</text>
</comment>
<feature type="compositionally biased region" description="Polar residues" evidence="2">
    <location>
        <begin position="1"/>
        <end position="14"/>
    </location>
</feature>
<reference evidence="3" key="1">
    <citation type="submission" date="2021-02" db="EMBL/GenBank/DDBJ databases">
        <authorList>
            <person name="Nowell W R."/>
        </authorList>
    </citation>
    <scope>NUCLEOTIDE SEQUENCE</scope>
</reference>
<gene>
    <name evidence="3" type="ORF">FNK824_LOCUS31417</name>
</gene>
<name>A0A819UVI3_9BILA</name>
<feature type="coiled-coil region" evidence="1">
    <location>
        <begin position="599"/>
        <end position="633"/>
    </location>
</feature>
<dbReference type="Proteomes" id="UP000663874">
    <property type="component" value="Unassembled WGS sequence"/>
</dbReference>
<feature type="coiled-coil region" evidence="1">
    <location>
        <begin position="513"/>
        <end position="540"/>
    </location>
</feature>
<evidence type="ECO:0000313" key="4">
    <source>
        <dbReference type="Proteomes" id="UP000663874"/>
    </source>
</evidence>
<feature type="non-terminal residue" evidence="3">
    <location>
        <position position="1"/>
    </location>
</feature>
<dbReference type="EMBL" id="CAJOBE010010158">
    <property type="protein sequence ID" value="CAF4101504.1"/>
    <property type="molecule type" value="Genomic_DNA"/>
</dbReference>
<evidence type="ECO:0000313" key="3">
    <source>
        <dbReference type="EMBL" id="CAF4101504.1"/>
    </source>
</evidence>
<accession>A0A819UVI3</accession>
<feature type="non-terminal residue" evidence="3">
    <location>
        <position position="801"/>
    </location>
</feature>
<dbReference type="Gene3D" id="1.20.58.60">
    <property type="match status" value="1"/>
</dbReference>
<feature type="compositionally biased region" description="Acidic residues" evidence="2">
    <location>
        <begin position="47"/>
        <end position="56"/>
    </location>
</feature>
<protein>
    <submittedName>
        <fullName evidence="3">Uncharacterized protein</fullName>
    </submittedName>
</protein>
<feature type="region of interest" description="Disordered" evidence="2">
    <location>
        <begin position="1"/>
        <end position="65"/>
    </location>
</feature>
<evidence type="ECO:0000256" key="2">
    <source>
        <dbReference type="SAM" id="MobiDB-lite"/>
    </source>
</evidence>
<organism evidence="3 4">
    <name type="scientific">Rotaria sordida</name>
    <dbReference type="NCBI Taxonomy" id="392033"/>
    <lineage>
        <taxon>Eukaryota</taxon>
        <taxon>Metazoa</taxon>
        <taxon>Spiralia</taxon>
        <taxon>Gnathifera</taxon>
        <taxon>Rotifera</taxon>
        <taxon>Eurotatoria</taxon>
        <taxon>Bdelloidea</taxon>
        <taxon>Philodinida</taxon>
        <taxon>Philodinidae</taxon>
        <taxon>Rotaria</taxon>
    </lineage>
</organism>
<sequence>ELTSTLNNNDNQKPNDLVEHKSGMSHHVQPNTQVSNEPPPSKIENIHDDDDDEDFLDASNTNESSFDTVIEKKQENINDNSLKIKDNDKSIQNDDNRIIIDIHDTANRLTSLHDQLNQYVYLTDNLNELQTNVQQIKTLHSGVEKEKTTIDNLIERTNQFNPQLVTLSQDLEEKRVEIADINSGLSDIIERFITQVNQFNTEYNHLSEWLEINNKEIQKPLELSTLNNDNEKFQKILTTTINLQNDLKNLQEHLQLIGLTIQDFEQATGNTDGGKSANIYKQLQQRFDILSTNYTDFLKRCKQISDQCERYMLTYNEVNNLNEQIIKSMNEFDQNLASNKNQQQDDNTLQVLLLNVQQQLDKLSMLATHEPMSSSPIMSSSYHIQNQLKEHLGTLLDSHTQHYNDAQQGLMNNFELLEHDKHERQTIKERIDELNNWLLSYTDKTINSNDLFSKPLSLKRSKLDEQIINFRQFHAQLLKRRHSFETDINRKINLEQLFDNNDKKTIDLINKSFQLLDEQANQYNERINRLSTRLNEFHLEHSHLIDNYSKRLRLYSEHIEQNDDINFSTLQLLLNNNNDLIIDHTLYEQLKKELIETNNIEDQDEIYQYEKQINQYKNQYNTFENNLKLILSQREQILNEYESNKNVLQEWLLTTERLLKQQPNELTIDKCQQLLNEHNNMPIEEIKLLNQKLIEFYSSSNLKHLYEQLNLNKNKQHNTNIIKIVQRQTDELIENYLLIKEKILQHINLLEKIQQQTHQYQLAKQKAENSIEKAKELVTLEENTILPLDNQQIEIMLKRYK</sequence>
<feature type="coiled-coil region" evidence="1">
    <location>
        <begin position="750"/>
        <end position="784"/>
    </location>
</feature>